<evidence type="ECO:0008006" key="9">
    <source>
        <dbReference type="Google" id="ProtNLM"/>
    </source>
</evidence>
<feature type="transmembrane region" description="Helical" evidence="6">
    <location>
        <begin position="118"/>
        <end position="137"/>
    </location>
</feature>
<proteinExistence type="inferred from homology"/>
<evidence type="ECO:0000256" key="1">
    <source>
        <dbReference type="ARBA" id="ARBA00004141"/>
    </source>
</evidence>
<dbReference type="PANTHER" id="PTHR31885:SF6">
    <property type="entry name" value="GH04784P"/>
    <property type="match status" value="1"/>
</dbReference>
<keyword evidence="8" id="KW-1185">Reference proteome</keyword>
<feature type="transmembrane region" description="Helical" evidence="6">
    <location>
        <begin position="59"/>
        <end position="80"/>
    </location>
</feature>
<dbReference type="EMBL" id="JACONZ010000001">
    <property type="protein sequence ID" value="MBC5580475.1"/>
    <property type="molecule type" value="Genomic_DNA"/>
</dbReference>
<keyword evidence="4 6" id="KW-1133">Transmembrane helix</keyword>
<comment type="subcellular location">
    <subcellularLocation>
        <location evidence="1">Membrane</location>
        <topology evidence="1">Multi-pass membrane protein</topology>
    </subcellularLocation>
</comment>
<feature type="transmembrane region" description="Helical" evidence="6">
    <location>
        <begin position="6"/>
        <end position="24"/>
    </location>
</feature>
<dbReference type="GO" id="GO:0016020">
    <property type="term" value="C:membrane"/>
    <property type="evidence" value="ECO:0007669"/>
    <property type="project" value="UniProtKB-SubCell"/>
</dbReference>
<comment type="caution">
    <text evidence="7">The sequence shown here is derived from an EMBL/GenBank/DDBJ whole genome shotgun (WGS) entry which is preliminary data.</text>
</comment>
<feature type="transmembrane region" description="Helical" evidence="6">
    <location>
        <begin position="92"/>
        <end position="112"/>
    </location>
</feature>
<gene>
    <name evidence="7" type="ORF">H8S23_03050</name>
</gene>
<evidence type="ECO:0000256" key="6">
    <source>
        <dbReference type="SAM" id="Phobius"/>
    </source>
</evidence>
<feature type="transmembrane region" description="Helical" evidence="6">
    <location>
        <begin position="36"/>
        <end position="53"/>
    </location>
</feature>
<dbReference type="PANTHER" id="PTHR31885">
    <property type="entry name" value="GH04784P"/>
    <property type="match status" value="1"/>
</dbReference>
<dbReference type="Pfam" id="PF07947">
    <property type="entry name" value="YhhN"/>
    <property type="match status" value="1"/>
</dbReference>
<evidence type="ECO:0000313" key="7">
    <source>
        <dbReference type="EMBL" id="MBC5580475.1"/>
    </source>
</evidence>
<evidence type="ECO:0000256" key="2">
    <source>
        <dbReference type="ARBA" id="ARBA00007375"/>
    </source>
</evidence>
<feature type="transmembrane region" description="Helical" evidence="6">
    <location>
        <begin position="208"/>
        <end position="227"/>
    </location>
</feature>
<dbReference type="RefSeq" id="WP_186886825.1">
    <property type="nucleotide sequence ID" value="NZ_JACONZ010000001.1"/>
</dbReference>
<keyword evidence="5 6" id="KW-0472">Membrane</keyword>
<sequence>MMLLSVAAAVYLAQLSLLLWVAYSEKQFHHYTAAKAATSAGFLLLALLAWLTGSRSLGPRFWLLFGAMVLCAAGDVLLGLANNGRGVHSKTFLKGLVAFGLAHVVFCLFYAALTPPGWYDLLLPLALLAVTAALSKRGLLRLKKLKRPAFCYCFLVGLMCSMAVSSVAVAGLRGPGNLFAAAGSVLFLLSDSIIIFLYFYIRQNRWMRFANLTAYYLGLLLLALSAAF</sequence>
<keyword evidence="3 6" id="KW-0812">Transmembrane</keyword>
<evidence type="ECO:0000256" key="5">
    <source>
        <dbReference type="ARBA" id="ARBA00023136"/>
    </source>
</evidence>
<feature type="transmembrane region" description="Helical" evidence="6">
    <location>
        <begin position="149"/>
        <end position="172"/>
    </location>
</feature>
<dbReference type="GO" id="GO:0016787">
    <property type="term" value="F:hydrolase activity"/>
    <property type="evidence" value="ECO:0007669"/>
    <property type="project" value="TreeGrafter"/>
</dbReference>
<organism evidence="7 8">
    <name type="scientific">Anaerofilum hominis</name>
    <dbReference type="NCBI Taxonomy" id="2763016"/>
    <lineage>
        <taxon>Bacteria</taxon>
        <taxon>Bacillati</taxon>
        <taxon>Bacillota</taxon>
        <taxon>Clostridia</taxon>
        <taxon>Eubacteriales</taxon>
        <taxon>Oscillospiraceae</taxon>
        <taxon>Anaerofilum</taxon>
    </lineage>
</organism>
<dbReference type="AlphaFoldDB" id="A0A923L0H3"/>
<evidence type="ECO:0000256" key="3">
    <source>
        <dbReference type="ARBA" id="ARBA00022692"/>
    </source>
</evidence>
<evidence type="ECO:0000256" key="4">
    <source>
        <dbReference type="ARBA" id="ARBA00022989"/>
    </source>
</evidence>
<feature type="transmembrane region" description="Helical" evidence="6">
    <location>
        <begin position="178"/>
        <end position="201"/>
    </location>
</feature>
<dbReference type="InterPro" id="IPR012506">
    <property type="entry name" value="TMEM86B-like"/>
</dbReference>
<comment type="similarity">
    <text evidence="2">Belongs to the TMEM86 family.</text>
</comment>
<dbReference type="Proteomes" id="UP000659630">
    <property type="component" value="Unassembled WGS sequence"/>
</dbReference>
<name>A0A923L0H3_9FIRM</name>
<reference evidence="7" key="1">
    <citation type="submission" date="2020-08" db="EMBL/GenBank/DDBJ databases">
        <title>Genome public.</title>
        <authorList>
            <person name="Liu C."/>
            <person name="Sun Q."/>
        </authorList>
    </citation>
    <scope>NUCLEOTIDE SEQUENCE</scope>
    <source>
        <strain evidence="7">BX8</strain>
    </source>
</reference>
<accession>A0A923L0H3</accession>
<protein>
    <recommendedName>
        <fullName evidence="9">Lysoplasmalogenase</fullName>
    </recommendedName>
</protein>
<evidence type="ECO:0000313" key="8">
    <source>
        <dbReference type="Proteomes" id="UP000659630"/>
    </source>
</evidence>